<dbReference type="Proteomes" id="UP000031671">
    <property type="component" value="Unassembled WGS sequence"/>
</dbReference>
<dbReference type="EMBL" id="BBSA01000001">
    <property type="protein sequence ID" value="GAM59982.1"/>
    <property type="molecule type" value="Genomic_DNA"/>
</dbReference>
<sequence>MKIQQLLHIEDAVMNQNAKQLLNHLCSEYDKLSRLQQTRPFPEFSETIKSEHGYCYVRCAVGSQRFSIVAVNFNPAVRGQGVLSAFIDYIKQNPHQYSGVEVAIIENQGLAKHLLALGWQYKSFFSKLFFGKRPTLVQNFCN</sequence>
<accession>A0A0B8P634</accession>
<accession>A0A0B8NU76</accession>
<keyword evidence="4" id="KW-1185">Reference proteome</keyword>
<evidence type="ECO:0000313" key="4">
    <source>
        <dbReference type="Proteomes" id="UP000031671"/>
    </source>
</evidence>
<dbReference type="Proteomes" id="UP000031670">
    <property type="component" value="Unassembled WGS sequence"/>
</dbReference>
<evidence type="ECO:0008006" key="5">
    <source>
        <dbReference type="Google" id="ProtNLM"/>
    </source>
</evidence>
<reference evidence="3 4" key="3">
    <citation type="submission" date="2015-01" db="EMBL/GenBank/DDBJ databases">
        <authorList>
            <consortium name="NBRP consortium"/>
            <person name="Sawabe T."/>
            <person name="Meirelles P."/>
            <person name="Feng G."/>
            <person name="Sayaka M."/>
            <person name="Hattori M."/>
            <person name="Ohkuma M."/>
        </authorList>
    </citation>
    <scope>NUCLEOTIDE SEQUENCE [LARGE SCALE GENOMIC DNA]</scope>
    <source>
        <strain evidence="4">JCM 19231</strain>
        <strain evidence="1">JCM19231</strain>
        <strain evidence="2 3">JCM19232</strain>
    </source>
</reference>
<organism evidence="1 4">
    <name type="scientific">Vibrio ishigakensis</name>
    <dbReference type="NCBI Taxonomy" id="1481914"/>
    <lineage>
        <taxon>Bacteria</taxon>
        <taxon>Pseudomonadati</taxon>
        <taxon>Pseudomonadota</taxon>
        <taxon>Gammaproteobacteria</taxon>
        <taxon>Vibrionales</taxon>
        <taxon>Vibrionaceae</taxon>
        <taxon>Vibrio</taxon>
    </lineage>
</organism>
<comment type="caution">
    <text evidence="1">The sequence shown here is derived from an EMBL/GenBank/DDBJ whole genome shotgun (WGS) entry which is preliminary data.</text>
</comment>
<name>A0A0B8NU76_9VIBR</name>
<reference evidence="1 4" key="1">
    <citation type="submission" date="2015-01" db="EMBL/GenBank/DDBJ databases">
        <title>Vibrio sp. C1 JCM 19231 whole genome shotgun sequence.</title>
        <authorList>
            <person name="Sawabe T."/>
            <person name="Meirelles P."/>
            <person name="Feng G."/>
            <person name="Sayaka M."/>
            <person name="Hattori M."/>
            <person name="Ohkuma M."/>
        </authorList>
    </citation>
    <scope>NUCLEOTIDE SEQUENCE [LARGE SCALE GENOMIC DNA]</scope>
    <source>
        <strain evidence="4">JCM 19231</strain>
        <strain evidence="1">JCM19231</strain>
    </source>
</reference>
<protein>
    <recommendedName>
        <fullName evidence="5">N-acetyltransferase domain-containing protein</fullName>
    </recommendedName>
</protein>
<evidence type="ECO:0000313" key="1">
    <source>
        <dbReference type="EMBL" id="GAM55842.1"/>
    </source>
</evidence>
<dbReference type="EMBL" id="BBRZ01000019">
    <property type="protein sequence ID" value="GAM55842.1"/>
    <property type="molecule type" value="Genomic_DNA"/>
</dbReference>
<dbReference type="AlphaFoldDB" id="A0A0B8NU76"/>
<evidence type="ECO:0000313" key="2">
    <source>
        <dbReference type="EMBL" id="GAM59982.1"/>
    </source>
</evidence>
<gene>
    <name evidence="1" type="ORF">JCM19231_3923</name>
    <name evidence="2" type="ORF">JCM19232_315</name>
</gene>
<proteinExistence type="predicted"/>
<reference evidence="2 3" key="2">
    <citation type="submission" date="2015-01" db="EMBL/GenBank/DDBJ databases">
        <title>Vibrio sp. C5 JCM 19232 whole genome shotgun sequence.</title>
        <authorList>
            <person name="Sawabe T."/>
            <person name="Meirelles P."/>
            <person name="Feng G."/>
            <person name="Sayaka M."/>
            <person name="Hattori M."/>
            <person name="Ohkuma M."/>
        </authorList>
    </citation>
    <scope>NUCLEOTIDE SEQUENCE [LARGE SCALE GENOMIC DNA]</scope>
    <source>
        <strain evidence="2 3">JCM19232</strain>
    </source>
</reference>
<evidence type="ECO:0000313" key="3">
    <source>
        <dbReference type="Proteomes" id="UP000031670"/>
    </source>
</evidence>